<feature type="domain" description="HTH gntR-type" evidence="4">
    <location>
        <begin position="10"/>
        <end position="77"/>
    </location>
</feature>
<keyword evidence="1" id="KW-0805">Transcription regulation</keyword>
<sequence length="232" mass="25489">MDTQDRPEGIGVAQWVFDSLKDEIIQGRIAPGEFLVEGTLASRFTVSRGPAREALQRLSQAGLVKAMPRVGYQVTHVNARDFEEVFVMRLLLEPEATRLATRRIAAKQCSIARLDALAQAGYELRDAPPENFATRVLALNHEFHLHIAELSNVRRIESAVDTLLDDLSRVMHLLASSPDLLDPVYDDHPDLVKVMAAGDADGAAELMTQSLEQTRAQMRPLVVGAELGIAGD</sequence>
<keyword evidence="3" id="KW-0804">Transcription</keyword>
<gene>
    <name evidence="5" type="ORF">GCM10022383_21630</name>
</gene>
<evidence type="ECO:0000256" key="2">
    <source>
        <dbReference type="ARBA" id="ARBA00023125"/>
    </source>
</evidence>
<dbReference type="SUPFAM" id="SSF46785">
    <property type="entry name" value="Winged helix' DNA-binding domain"/>
    <property type="match status" value="1"/>
</dbReference>
<keyword evidence="6" id="KW-1185">Reference proteome</keyword>
<evidence type="ECO:0000313" key="6">
    <source>
        <dbReference type="Proteomes" id="UP001501591"/>
    </source>
</evidence>
<dbReference type="InterPro" id="IPR036388">
    <property type="entry name" value="WH-like_DNA-bd_sf"/>
</dbReference>
<dbReference type="InterPro" id="IPR036390">
    <property type="entry name" value="WH_DNA-bd_sf"/>
</dbReference>
<evidence type="ECO:0000259" key="4">
    <source>
        <dbReference type="PROSITE" id="PS50949"/>
    </source>
</evidence>
<protein>
    <submittedName>
        <fullName evidence="5">GntR family transcriptional regulator</fullName>
    </submittedName>
</protein>
<evidence type="ECO:0000256" key="1">
    <source>
        <dbReference type="ARBA" id="ARBA00023015"/>
    </source>
</evidence>
<dbReference type="Gene3D" id="1.10.10.10">
    <property type="entry name" value="Winged helix-like DNA-binding domain superfamily/Winged helix DNA-binding domain"/>
    <property type="match status" value="1"/>
</dbReference>
<dbReference type="CDD" id="cd07377">
    <property type="entry name" value="WHTH_GntR"/>
    <property type="match status" value="1"/>
</dbReference>
<keyword evidence="2" id="KW-0238">DNA-binding</keyword>
<organism evidence="5 6">
    <name type="scientific">Microbacterium soli</name>
    <dbReference type="NCBI Taxonomy" id="446075"/>
    <lineage>
        <taxon>Bacteria</taxon>
        <taxon>Bacillati</taxon>
        <taxon>Actinomycetota</taxon>
        <taxon>Actinomycetes</taxon>
        <taxon>Micrococcales</taxon>
        <taxon>Microbacteriaceae</taxon>
        <taxon>Microbacterium</taxon>
    </lineage>
</organism>
<dbReference type="PANTHER" id="PTHR43537">
    <property type="entry name" value="TRANSCRIPTIONAL REGULATOR, GNTR FAMILY"/>
    <property type="match status" value="1"/>
</dbReference>
<comment type="caution">
    <text evidence="5">The sequence shown here is derived from an EMBL/GenBank/DDBJ whole genome shotgun (WGS) entry which is preliminary data.</text>
</comment>
<dbReference type="InterPro" id="IPR008920">
    <property type="entry name" value="TF_FadR/GntR_C"/>
</dbReference>
<dbReference type="Proteomes" id="UP001501591">
    <property type="component" value="Unassembled WGS sequence"/>
</dbReference>
<dbReference type="InterPro" id="IPR000524">
    <property type="entry name" value="Tscrpt_reg_HTH_GntR"/>
</dbReference>
<name>A0ABP7NCX0_9MICO</name>
<evidence type="ECO:0000313" key="5">
    <source>
        <dbReference type="EMBL" id="GAA3943455.1"/>
    </source>
</evidence>
<evidence type="ECO:0000256" key="3">
    <source>
        <dbReference type="ARBA" id="ARBA00023163"/>
    </source>
</evidence>
<dbReference type="PANTHER" id="PTHR43537:SF5">
    <property type="entry name" value="UXU OPERON TRANSCRIPTIONAL REGULATOR"/>
    <property type="match status" value="1"/>
</dbReference>
<dbReference type="SMART" id="SM00895">
    <property type="entry name" value="FCD"/>
    <property type="match status" value="1"/>
</dbReference>
<dbReference type="Pfam" id="PF07729">
    <property type="entry name" value="FCD"/>
    <property type="match status" value="1"/>
</dbReference>
<dbReference type="Pfam" id="PF00392">
    <property type="entry name" value="GntR"/>
    <property type="match status" value="1"/>
</dbReference>
<dbReference type="PROSITE" id="PS50949">
    <property type="entry name" value="HTH_GNTR"/>
    <property type="match status" value="1"/>
</dbReference>
<dbReference type="SMART" id="SM00345">
    <property type="entry name" value="HTH_GNTR"/>
    <property type="match status" value="1"/>
</dbReference>
<dbReference type="RefSeq" id="WP_344819592.1">
    <property type="nucleotide sequence ID" value="NZ_BAABCP010000001.1"/>
</dbReference>
<reference evidence="6" key="1">
    <citation type="journal article" date="2019" name="Int. J. Syst. Evol. Microbiol.">
        <title>The Global Catalogue of Microorganisms (GCM) 10K type strain sequencing project: providing services to taxonomists for standard genome sequencing and annotation.</title>
        <authorList>
            <consortium name="The Broad Institute Genomics Platform"/>
            <consortium name="The Broad Institute Genome Sequencing Center for Infectious Disease"/>
            <person name="Wu L."/>
            <person name="Ma J."/>
        </authorList>
    </citation>
    <scope>NUCLEOTIDE SEQUENCE [LARGE SCALE GENOMIC DNA]</scope>
    <source>
        <strain evidence="6">JCM 17024</strain>
    </source>
</reference>
<proteinExistence type="predicted"/>
<dbReference type="Gene3D" id="1.20.120.530">
    <property type="entry name" value="GntR ligand-binding domain-like"/>
    <property type="match status" value="1"/>
</dbReference>
<dbReference type="EMBL" id="BAABCP010000001">
    <property type="protein sequence ID" value="GAA3943455.1"/>
    <property type="molecule type" value="Genomic_DNA"/>
</dbReference>
<dbReference type="InterPro" id="IPR011711">
    <property type="entry name" value="GntR_C"/>
</dbReference>
<dbReference type="SUPFAM" id="SSF48008">
    <property type="entry name" value="GntR ligand-binding domain-like"/>
    <property type="match status" value="1"/>
</dbReference>
<accession>A0ABP7NCX0</accession>